<gene>
    <name evidence="2" type="ORF">OXD698_LOCUS54383</name>
</gene>
<dbReference type="Pfam" id="PF24669">
    <property type="entry name" value="Ddi2_HDD"/>
    <property type="match status" value="1"/>
</dbReference>
<sequence length="61" mass="7123">MAPRQNANSRDPRQLFEMLRSNPEMFQQVRQSSPQLADAIQRGDFDTFMQHVTAQSPEMQQ</sequence>
<evidence type="ECO:0000313" key="3">
    <source>
        <dbReference type="Proteomes" id="UP000663844"/>
    </source>
</evidence>
<protein>
    <recommendedName>
        <fullName evidence="1">Ddi1/2 HDD domain-containing protein</fullName>
    </recommendedName>
</protein>
<feature type="non-terminal residue" evidence="2">
    <location>
        <position position="1"/>
    </location>
</feature>
<accession>A0A820S6B9</accession>
<name>A0A820S6B9_9BILA</name>
<evidence type="ECO:0000259" key="1">
    <source>
        <dbReference type="Pfam" id="PF24669"/>
    </source>
</evidence>
<dbReference type="EMBL" id="CAJOAZ010032894">
    <property type="protein sequence ID" value="CAF4450828.1"/>
    <property type="molecule type" value="Genomic_DNA"/>
</dbReference>
<feature type="domain" description="Ddi1/2 HDD" evidence="1">
    <location>
        <begin position="11"/>
        <end position="57"/>
    </location>
</feature>
<organism evidence="2 3">
    <name type="scientific">Adineta steineri</name>
    <dbReference type="NCBI Taxonomy" id="433720"/>
    <lineage>
        <taxon>Eukaryota</taxon>
        <taxon>Metazoa</taxon>
        <taxon>Spiralia</taxon>
        <taxon>Gnathifera</taxon>
        <taxon>Rotifera</taxon>
        <taxon>Eurotatoria</taxon>
        <taxon>Bdelloidea</taxon>
        <taxon>Adinetida</taxon>
        <taxon>Adinetidae</taxon>
        <taxon>Adineta</taxon>
    </lineage>
</organism>
<comment type="caution">
    <text evidence="2">The sequence shown here is derived from an EMBL/GenBank/DDBJ whole genome shotgun (WGS) entry which is preliminary data.</text>
</comment>
<dbReference type="Proteomes" id="UP000663844">
    <property type="component" value="Unassembled WGS sequence"/>
</dbReference>
<evidence type="ECO:0000313" key="2">
    <source>
        <dbReference type="EMBL" id="CAF4450828.1"/>
    </source>
</evidence>
<dbReference type="InterPro" id="IPR057273">
    <property type="entry name" value="Ddi1/2_HDD"/>
</dbReference>
<dbReference type="AlphaFoldDB" id="A0A820S6B9"/>
<proteinExistence type="predicted"/>
<reference evidence="2" key="1">
    <citation type="submission" date="2021-02" db="EMBL/GenBank/DDBJ databases">
        <authorList>
            <person name="Nowell W R."/>
        </authorList>
    </citation>
    <scope>NUCLEOTIDE SEQUENCE</scope>
</reference>